<dbReference type="PROSITE" id="PS51779">
    <property type="entry name" value="POTRA"/>
    <property type="match status" value="1"/>
</dbReference>
<evidence type="ECO:0000256" key="7">
    <source>
        <dbReference type="ARBA" id="ARBA00023306"/>
    </source>
</evidence>
<dbReference type="PANTHER" id="PTHR37820">
    <property type="entry name" value="CELL DIVISION PROTEIN DIVIB"/>
    <property type="match status" value="1"/>
</dbReference>
<comment type="similarity">
    <text evidence="8">Belongs to the FtsQ/DivIB family. DivIB subfamily.</text>
</comment>
<accession>A0A0R2HX08</accession>
<sequence>MANWNKRSSYKKNTAKEPAPSLTPWEQEQQKKAAEQNSEKNSEKTVSSEEKKKNKAGKKVLSMEHKLPRLKEQRRRKMLRRLIPMVFLFSFTILVILYFISPLSRISKVTVSGTNEVFDQSVIDASQLKKGDSLWEAYFNRAKMEQEIKGKLNQVKSVHLKFDGVNSYEVAIKEYKTVAYLAKDDQYYNILENGKIVKESRKVSIGNPPIFKNFKEGPALDEMILQYSQLSSDIKNSMSDIEHQSNKTDDYLIKINMNDGNLVQASIPSFAEKMAYYPSFVKSLGDQKGIINMEVGVYFEPF</sequence>
<keyword evidence="2 8" id="KW-1003">Cell membrane</keyword>
<keyword evidence="12" id="KW-1185">Reference proteome</keyword>
<dbReference type="EMBL" id="JQBS01000035">
    <property type="protein sequence ID" value="KRN54631.1"/>
    <property type="molecule type" value="Genomic_DNA"/>
</dbReference>
<gene>
    <name evidence="8" type="primary">divIB</name>
    <name evidence="11" type="ORF">IV74_GL002215</name>
</gene>
<reference evidence="11 12" key="1">
    <citation type="journal article" date="2015" name="Genome Announc.">
        <title>Expanding the biotechnology potential of lactobacilli through comparative genomics of 213 strains and associated genera.</title>
        <authorList>
            <person name="Sun Z."/>
            <person name="Harris H.M."/>
            <person name="McCann A."/>
            <person name="Guo C."/>
            <person name="Argimon S."/>
            <person name="Zhang W."/>
            <person name="Yang X."/>
            <person name="Jeffery I.B."/>
            <person name="Cooney J.C."/>
            <person name="Kagawa T.F."/>
            <person name="Liu W."/>
            <person name="Song Y."/>
            <person name="Salvetti E."/>
            <person name="Wrobel A."/>
            <person name="Rasinkangas P."/>
            <person name="Parkhill J."/>
            <person name="Rea M.C."/>
            <person name="O'Sullivan O."/>
            <person name="Ritari J."/>
            <person name="Douillard F.P."/>
            <person name="Paul Ross R."/>
            <person name="Yang R."/>
            <person name="Briner A.E."/>
            <person name="Felis G.E."/>
            <person name="de Vos W.M."/>
            <person name="Barrangou R."/>
            <person name="Klaenhammer T.R."/>
            <person name="Caufield P.W."/>
            <person name="Cui Y."/>
            <person name="Zhang H."/>
            <person name="O'Toole P.W."/>
        </authorList>
    </citation>
    <scope>NUCLEOTIDE SEQUENCE [LARGE SCALE GENOMIC DNA]</scope>
    <source>
        <strain evidence="11 12">DSM 20623</strain>
    </source>
</reference>
<feature type="region of interest" description="Disordered" evidence="9">
    <location>
        <begin position="1"/>
        <end position="67"/>
    </location>
</feature>
<feature type="domain" description="POTRA" evidence="10">
    <location>
        <begin position="104"/>
        <end position="175"/>
    </location>
</feature>
<dbReference type="PANTHER" id="PTHR37820:SF1">
    <property type="entry name" value="CELL DIVISION PROTEIN FTSQ"/>
    <property type="match status" value="1"/>
</dbReference>
<keyword evidence="3 8" id="KW-0132">Cell division</keyword>
<feature type="transmembrane region" description="Helical" evidence="8">
    <location>
        <begin position="82"/>
        <end position="100"/>
    </location>
</feature>
<protein>
    <recommendedName>
        <fullName evidence="8">Cell division protein DivIB</fullName>
    </recommendedName>
</protein>
<dbReference type="Gene3D" id="3.40.50.10960">
    <property type="match status" value="1"/>
</dbReference>
<dbReference type="Pfam" id="PF03799">
    <property type="entry name" value="FtsQ_DivIB_C"/>
    <property type="match status" value="1"/>
</dbReference>
<keyword evidence="5 8" id="KW-1133">Transmembrane helix</keyword>
<proteinExistence type="inferred from homology"/>
<evidence type="ECO:0000256" key="5">
    <source>
        <dbReference type="ARBA" id="ARBA00022989"/>
    </source>
</evidence>
<evidence type="ECO:0000256" key="2">
    <source>
        <dbReference type="ARBA" id="ARBA00022475"/>
    </source>
</evidence>
<dbReference type="RefSeq" id="WP_034569054.1">
    <property type="nucleotide sequence ID" value="NZ_JQBS01000035.1"/>
</dbReference>
<dbReference type="AlphaFoldDB" id="A0A0R2HX08"/>
<dbReference type="InterPro" id="IPR050487">
    <property type="entry name" value="FtsQ_DivIB"/>
</dbReference>
<evidence type="ECO:0000313" key="12">
    <source>
        <dbReference type="Proteomes" id="UP000051658"/>
    </source>
</evidence>
<comment type="subcellular location">
    <subcellularLocation>
        <location evidence="8">Cell membrane</location>
        <topology evidence="8">Single-pass type II membrane protein</topology>
    </subcellularLocation>
    <subcellularLocation>
        <location evidence="1">Membrane</location>
    </subcellularLocation>
    <text evidence="8">Localizes to the division septum.</text>
</comment>
<evidence type="ECO:0000256" key="9">
    <source>
        <dbReference type="SAM" id="MobiDB-lite"/>
    </source>
</evidence>
<dbReference type="InterPro" id="IPR013685">
    <property type="entry name" value="POTRA_FtsQ_type"/>
</dbReference>
<evidence type="ECO:0000256" key="8">
    <source>
        <dbReference type="HAMAP-Rule" id="MF_00912"/>
    </source>
</evidence>
<dbReference type="Proteomes" id="UP000051658">
    <property type="component" value="Unassembled WGS sequence"/>
</dbReference>
<evidence type="ECO:0000313" key="11">
    <source>
        <dbReference type="EMBL" id="KRN54631.1"/>
    </source>
</evidence>
<keyword evidence="4 8" id="KW-0812">Transmembrane</keyword>
<evidence type="ECO:0000259" key="10">
    <source>
        <dbReference type="PROSITE" id="PS51779"/>
    </source>
</evidence>
<dbReference type="GO" id="GO:0043093">
    <property type="term" value="P:FtsZ-dependent cytokinesis"/>
    <property type="evidence" value="ECO:0007669"/>
    <property type="project" value="UniProtKB-UniRule"/>
</dbReference>
<dbReference type="PATRIC" id="fig|1449336.4.peg.2253"/>
<keyword evidence="6 8" id="KW-0472">Membrane</keyword>
<dbReference type="HAMAP" id="MF_00912">
    <property type="entry name" value="DivIB"/>
    <property type="match status" value="1"/>
</dbReference>
<evidence type="ECO:0000256" key="3">
    <source>
        <dbReference type="ARBA" id="ARBA00022618"/>
    </source>
</evidence>
<evidence type="ECO:0000256" key="4">
    <source>
        <dbReference type="ARBA" id="ARBA00022692"/>
    </source>
</evidence>
<dbReference type="GO" id="GO:0005886">
    <property type="term" value="C:plasma membrane"/>
    <property type="evidence" value="ECO:0007669"/>
    <property type="project" value="UniProtKB-SubCell"/>
</dbReference>
<dbReference type="GO" id="GO:0032153">
    <property type="term" value="C:cell division site"/>
    <property type="evidence" value="ECO:0007669"/>
    <property type="project" value="UniProtKB-UniRule"/>
</dbReference>
<dbReference type="GeneID" id="89589206"/>
<dbReference type="InterPro" id="IPR026580">
    <property type="entry name" value="DivIB"/>
</dbReference>
<organism evidence="11 12">
    <name type="scientific">Carnobacterium divergens DSM 20623</name>
    <dbReference type="NCBI Taxonomy" id="1449336"/>
    <lineage>
        <taxon>Bacteria</taxon>
        <taxon>Bacillati</taxon>
        <taxon>Bacillota</taxon>
        <taxon>Bacilli</taxon>
        <taxon>Lactobacillales</taxon>
        <taxon>Carnobacteriaceae</taxon>
        <taxon>Carnobacterium</taxon>
    </lineage>
</organism>
<dbReference type="Pfam" id="PF08478">
    <property type="entry name" value="POTRA_1"/>
    <property type="match status" value="1"/>
</dbReference>
<feature type="compositionally biased region" description="Basic and acidic residues" evidence="9">
    <location>
        <begin position="28"/>
        <end position="52"/>
    </location>
</feature>
<evidence type="ECO:0000256" key="6">
    <source>
        <dbReference type="ARBA" id="ARBA00023136"/>
    </source>
</evidence>
<comment type="caution">
    <text evidence="11">The sequence shown here is derived from an EMBL/GenBank/DDBJ whole genome shotgun (WGS) entry which is preliminary data.</text>
</comment>
<comment type="function">
    <text evidence="8">Cell division protein that may be involved in stabilizing or promoting the assembly of the division complex.</text>
</comment>
<dbReference type="InterPro" id="IPR034746">
    <property type="entry name" value="POTRA"/>
</dbReference>
<dbReference type="InterPro" id="IPR005548">
    <property type="entry name" value="Cell_div_FtsQ/DivIB_C"/>
</dbReference>
<keyword evidence="7 8" id="KW-0131">Cell cycle</keyword>
<name>A0A0R2HX08_CARDV</name>
<evidence type="ECO:0000256" key="1">
    <source>
        <dbReference type="ARBA" id="ARBA00004370"/>
    </source>
</evidence>
<dbReference type="eggNOG" id="COG1589">
    <property type="taxonomic scope" value="Bacteria"/>
</dbReference>